<dbReference type="SMART" id="SM00267">
    <property type="entry name" value="GGDEF"/>
    <property type="match status" value="1"/>
</dbReference>
<gene>
    <name evidence="4" type="ORF">C0068_09175</name>
</gene>
<organism evidence="4 5">
    <name type="scientific">Zhongshania marina</name>
    <dbReference type="NCBI Taxonomy" id="2304603"/>
    <lineage>
        <taxon>Bacteria</taxon>
        <taxon>Pseudomonadati</taxon>
        <taxon>Pseudomonadota</taxon>
        <taxon>Gammaproteobacteria</taxon>
        <taxon>Cellvibrionales</taxon>
        <taxon>Spongiibacteraceae</taxon>
        <taxon>Zhongshania</taxon>
    </lineage>
</organism>
<dbReference type="PROSITE" id="PS50887">
    <property type="entry name" value="GGDEF"/>
    <property type="match status" value="1"/>
</dbReference>
<feature type="domain" description="GGDEF" evidence="3">
    <location>
        <begin position="504"/>
        <end position="638"/>
    </location>
</feature>
<dbReference type="InterPro" id="IPR000014">
    <property type="entry name" value="PAS"/>
</dbReference>
<protein>
    <recommendedName>
        <fullName evidence="6">GGDEF domain-containing protein</fullName>
    </recommendedName>
</protein>
<feature type="domain" description="EAL" evidence="2">
    <location>
        <begin position="651"/>
        <end position="904"/>
    </location>
</feature>
<dbReference type="Gene3D" id="3.30.450.20">
    <property type="entry name" value="PAS domain"/>
    <property type="match status" value="1"/>
</dbReference>
<dbReference type="NCBIfam" id="TIGR00254">
    <property type="entry name" value="GGDEF"/>
    <property type="match status" value="1"/>
</dbReference>
<dbReference type="Pfam" id="PF00563">
    <property type="entry name" value="EAL"/>
    <property type="match status" value="1"/>
</dbReference>
<dbReference type="InterPro" id="IPR029787">
    <property type="entry name" value="Nucleotide_cyclase"/>
</dbReference>
<dbReference type="InterPro" id="IPR050706">
    <property type="entry name" value="Cyclic-di-GMP_PDE-like"/>
</dbReference>
<dbReference type="PANTHER" id="PTHR33121">
    <property type="entry name" value="CYCLIC DI-GMP PHOSPHODIESTERASE PDEF"/>
    <property type="match status" value="1"/>
</dbReference>
<evidence type="ECO:0000259" key="3">
    <source>
        <dbReference type="PROSITE" id="PS50887"/>
    </source>
</evidence>
<reference evidence="4" key="1">
    <citation type="submission" date="2018-01" db="EMBL/GenBank/DDBJ databases">
        <authorList>
            <person name="Yu X.-D."/>
        </authorList>
    </citation>
    <scope>NUCLEOTIDE SEQUENCE</scope>
    <source>
        <strain evidence="4">ZX-21</strain>
    </source>
</reference>
<dbReference type="CDD" id="cd01948">
    <property type="entry name" value="EAL"/>
    <property type="match status" value="1"/>
</dbReference>
<feature type="transmembrane region" description="Helical" evidence="1">
    <location>
        <begin position="249"/>
        <end position="268"/>
    </location>
</feature>
<dbReference type="InterPro" id="IPR043128">
    <property type="entry name" value="Rev_trsase/Diguanyl_cyclase"/>
</dbReference>
<dbReference type="CDD" id="cd01949">
    <property type="entry name" value="GGDEF"/>
    <property type="match status" value="1"/>
</dbReference>
<dbReference type="InterPro" id="IPR035965">
    <property type="entry name" value="PAS-like_dom_sf"/>
</dbReference>
<dbReference type="SUPFAM" id="SSF141868">
    <property type="entry name" value="EAL domain-like"/>
    <property type="match status" value="1"/>
</dbReference>
<dbReference type="Gene3D" id="6.10.340.10">
    <property type="match status" value="1"/>
</dbReference>
<keyword evidence="1" id="KW-0812">Transmembrane</keyword>
<dbReference type="PROSITE" id="PS50883">
    <property type="entry name" value="EAL"/>
    <property type="match status" value="1"/>
</dbReference>
<proteinExistence type="predicted"/>
<dbReference type="SUPFAM" id="SSF55073">
    <property type="entry name" value="Nucleotide cyclase"/>
    <property type="match status" value="1"/>
</dbReference>
<evidence type="ECO:0008006" key="6">
    <source>
        <dbReference type="Google" id="ProtNLM"/>
    </source>
</evidence>
<evidence type="ECO:0000313" key="4">
    <source>
        <dbReference type="EMBL" id="POP53242.1"/>
    </source>
</evidence>
<dbReference type="SUPFAM" id="SSF55785">
    <property type="entry name" value="PYP-like sensor domain (PAS domain)"/>
    <property type="match status" value="1"/>
</dbReference>
<evidence type="ECO:0000256" key="1">
    <source>
        <dbReference type="SAM" id="Phobius"/>
    </source>
</evidence>
<evidence type="ECO:0000313" key="5">
    <source>
        <dbReference type="Proteomes" id="UP000237222"/>
    </source>
</evidence>
<dbReference type="EMBL" id="PQGG01000019">
    <property type="protein sequence ID" value="POP53242.1"/>
    <property type="molecule type" value="Genomic_DNA"/>
</dbReference>
<evidence type="ECO:0000259" key="2">
    <source>
        <dbReference type="PROSITE" id="PS50883"/>
    </source>
</evidence>
<accession>A0A2S4HGW4</accession>
<dbReference type="Pfam" id="PF00990">
    <property type="entry name" value="GGDEF"/>
    <property type="match status" value="1"/>
</dbReference>
<sequence length="904" mass="101580">MGARGYYTYTQISAHNHETIHNDLLQLENTFRAFIRHSNNEVLRLAHNPAVSDFLTADQNSPNSMPMLVNLDSVAYYSPGGHALAITEGANSAPGTIPKNAKDHVSSAPIAFIDCDTSCYQRAYIPIKDSLEQTYVVNLNRSAEYLIKGFAEISGAEIAIISMADSQKLSTAPTLLLASHSDKTQDILRKLAANIDFTDYINKGFFDESSSHSARVFPLNTNLDDHLYALILLDHAKVYERDFQSVKDIFLTSLITLAIILGLITLILRPSLKRLSELTKVLPLLPHGRFNEARQSLKKLDSTPRWNDEIDVLVTTLGKMIDSLDSMDQIVNDHKNELAQKIEALTEAKIFNETLLDSSPLAILIHDVNGNISNINKLGRQLTGLKEQSPPSANINTWIRDGHQNKSLSISLRPLLNREGNKTQGETTFYTADGRKLDFLWTHSSLQVGGELKILSLGIDVTERREATESLRWLGQHDRVTGLLNRSSFTEDANNYISKNQTRSLIELLMLDIDDFATFNDRHGFDAGDKLLNDFAAHLYTSLPPDTLISRTGSGEFCALIHHDKASKASTKDLCLDHLTRFTFRFGDEEEEEEVCLSGVVDSYHDSLSGIDELISNTTSTMLRVKNKLRGHLFYASDDDAETSRSSRHQKYQMKEQLVSALNENRLVLFYQPILNLSSNRISHCECLVRMLDDEGQFIAPAKFLGIASESGLLPKLDYSVIEKAMRQQSLWEESGITTGLSINVTAPTLEQADFKQRIEELIHLTGANPHRLIFEIVETDAISNLAVTHDLLHHFKSIGAKIAFDDFGIGFTSFEYVRELPVDYIKIDQSFIRFIHEREQDRVLVKSMVEMSHSLDKKVIVEGVENRAALDIVRDIGVEYIQGYYICRPMPISALDLSLHLRK</sequence>
<dbReference type="GO" id="GO:0071111">
    <property type="term" value="F:cyclic-guanylate-specific phosphodiesterase activity"/>
    <property type="evidence" value="ECO:0007669"/>
    <property type="project" value="InterPro"/>
</dbReference>
<dbReference type="Proteomes" id="UP000237222">
    <property type="component" value="Unassembled WGS sequence"/>
</dbReference>
<dbReference type="InterPro" id="IPR000160">
    <property type="entry name" value="GGDEF_dom"/>
</dbReference>
<dbReference type="PANTHER" id="PTHR33121:SF71">
    <property type="entry name" value="OXYGEN SENSOR PROTEIN DOSP"/>
    <property type="match status" value="1"/>
</dbReference>
<dbReference type="InterPro" id="IPR035919">
    <property type="entry name" value="EAL_sf"/>
</dbReference>
<comment type="caution">
    <text evidence="4">The sequence shown here is derived from an EMBL/GenBank/DDBJ whole genome shotgun (WGS) entry which is preliminary data.</text>
</comment>
<dbReference type="SMART" id="SM00052">
    <property type="entry name" value="EAL"/>
    <property type="match status" value="1"/>
</dbReference>
<keyword evidence="1" id="KW-0472">Membrane</keyword>
<keyword evidence="1" id="KW-1133">Transmembrane helix</keyword>
<dbReference type="NCBIfam" id="TIGR00229">
    <property type="entry name" value="sensory_box"/>
    <property type="match status" value="1"/>
</dbReference>
<dbReference type="AlphaFoldDB" id="A0A2S4HGW4"/>
<dbReference type="Gene3D" id="3.30.70.270">
    <property type="match status" value="1"/>
</dbReference>
<dbReference type="InterPro" id="IPR001633">
    <property type="entry name" value="EAL_dom"/>
</dbReference>
<dbReference type="Gene3D" id="3.20.20.450">
    <property type="entry name" value="EAL domain"/>
    <property type="match status" value="1"/>
</dbReference>
<name>A0A2S4HGW4_9GAMM</name>